<reference evidence="9 12" key="2">
    <citation type="journal article" date="2011" name="Nucleic Acids Res.">
        <title>Insights into the evolution of Archaea and eukaryotic protein modifier systems revealed by the genome of a novel archaeal group.</title>
        <authorList>
            <person name="Nunoura T."/>
            <person name="Takaki Y."/>
            <person name="Kakuta J."/>
            <person name="Nishi S."/>
            <person name="Sugahara J."/>
            <person name="Kazama H."/>
            <person name="Chee G."/>
            <person name="Hattori M."/>
            <person name="Kanai A."/>
            <person name="Atomi H."/>
            <person name="Takai K."/>
            <person name="Takami H."/>
        </authorList>
    </citation>
    <scope>NUCLEOTIDE SEQUENCE [LARGE SCALE GENOMIC DNA]</scope>
</reference>
<evidence type="ECO:0000313" key="10">
    <source>
        <dbReference type="EMBL" id="BAJ47709.1"/>
    </source>
</evidence>
<evidence type="ECO:0000313" key="9">
    <source>
        <dbReference type="EMBL" id="BAJ46962.1"/>
    </source>
</evidence>
<dbReference type="EMBL" id="BA000048">
    <property type="protein sequence ID" value="BAJ50525.1"/>
    <property type="molecule type" value="Genomic_DNA"/>
</dbReference>
<evidence type="ECO:0000256" key="4">
    <source>
        <dbReference type="ARBA" id="ARBA00022692"/>
    </source>
</evidence>
<dbReference type="CDD" id="cd06261">
    <property type="entry name" value="TM_PBP2"/>
    <property type="match status" value="1"/>
</dbReference>
<dbReference type="EMBL" id="AP011751">
    <property type="protein sequence ID" value="BAJ46962.1"/>
    <property type="molecule type" value="Genomic_DNA"/>
</dbReference>
<reference evidence="9 12" key="1">
    <citation type="journal article" date="2005" name="Environ. Microbiol.">
        <title>Genetic and functional properties of uncultivated thermophilic crenarchaeotes from a subsurface gold mine as revealed by analysis of genome fragments.</title>
        <authorList>
            <person name="Nunoura T."/>
            <person name="Hirayama H."/>
            <person name="Takami H."/>
            <person name="Oida H."/>
            <person name="Nishi S."/>
            <person name="Shimamura S."/>
            <person name="Suzuki Y."/>
            <person name="Inagaki F."/>
            <person name="Takai K."/>
            <person name="Nealson K.H."/>
            <person name="Horikoshi K."/>
        </authorList>
    </citation>
    <scope>NUCLEOTIDE SEQUENCE [LARGE SCALE GENOMIC DNA]</scope>
</reference>
<dbReference type="AlphaFoldDB" id="E6N3Q6"/>
<feature type="transmembrane region" description="Helical" evidence="7">
    <location>
        <begin position="7"/>
        <end position="33"/>
    </location>
</feature>
<evidence type="ECO:0000313" key="12">
    <source>
        <dbReference type="Proteomes" id="UP000008120"/>
    </source>
</evidence>
<dbReference type="Gene3D" id="1.10.3720.10">
    <property type="entry name" value="MetI-like"/>
    <property type="match status" value="1"/>
</dbReference>
<dbReference type="InterPro" id="IPR051393">
    <property type="entry name" value="ABC_transporter_permease"/>
</dbReference>
<keyword evidence="4 7" id="KW-0812">Transmembrane</keyword>
<evidence type="ECO:0000256" key="3">
    <source>
        <dbReference type="ARBA" id="ARBA00022475"/>
    </source>
</evidence>
<protein>
    <submittedName>
        <fullName evidence="9">Inner membrane protein MalF</fullName>
    </submittedName>
    <submittedName>
        <fullName evidence="10">Multiple sugar ABC transporter permease</fullName>
    </submittedName>
</protein>
<dbReference type="EMBL" id="AP011844">
    <property type="protein sequence ID" value="BAJ47709.1"/>
    <property type="molecule type" value="Genomic_DNA"/>
</dbReference>
<evidence type="ECO:0000256" key="5">
    <source>
        <dbReference type="ARBA" id="ARBA00022989"/>
    </source>
</evidence>
<dbReference type="PANTHER" id="PTHR30193:SF37">
    <property type="entry name" value="INNER MEMBRANE ABC TRANSPORTER PERMEASE PROTEIN YCJO"/>
    <property type="match status" value="1"/>
</dbReference>
<keyword evidence="6 7" id="KW-0472">Membrane</keyword>
<feature type="transmembrane region" description="Helical" evidence="7">
    <location>
        <begin position="73"/>
        <end position="92"/>
    </location>
</feature>
<dbReference type="STRING" id="311458.CSUB_C0666"/>
<organism evidence="9 12">
    <name type="scientific">Caldiarchaeum subterraneum</name>
    <dbReference type="NCBI Taxonomy" id="311458"/>
    <lineage>
        <taxon>Archaea</taxon>
        <taxon>Nitrososphaerota</taxon>
        <taxon>Candidatus Caldarchaeales</taxon>
        <taxon>Candidatus Caldarchaeaceae</taxon>
        <taxon>Candidatus Caldarchaeum</taxon>
    </lineage>
</organism>
<keyword evidence="3" id="KW-1003">Cell membrane</keyword>
<dbReference type="InterPro" id="IPR000515">
    <property type="entry name" value="MetI-like"/>
</dbReference>
<proteinExistence type="inferred from homology"/>
<gene>
    <name evidence="11" type="ORF">CSUB_C0666</name>
    <name evidence="10" type="ORF">HGMM_F09F10C31</name>
    <name evidence="9" type="ORF">HGMM_F40C01C03</name>
</gene>
<name>E6N3Q6_CALS0</name>
<dbReference type="GO" id="GO:0005886">
    <property type="term" value="C:plasma membrane"/>
    <property type="evidence" value="ECO:0007669"/>
    <property type="project" value="UniProtKB-SubCell"/>
</dbReference>
<feature type="domain" description="ABC transmembrane type-1" evidence="8">
    <location>
        <begin position="67"/>
        <end position="280"/>
    </location>
</feature>
<evidence type="ECO:0000259" key="8">
    <source>
        <dbReference type="PROSITE" id="PS50928"/>
    </source>
</evidence>
<keyword evidence="5 7" id="KW-1133">Transmembrane helix</keyword>
<dbReference type="InterPro" id="IPR035906">
    <property type="entry name" value="MetI-like_sf"/>
</dbReference>
<dbReference type="KEGG" id="csu:CSUB_C0666"/>
<comment type="subcellular location">
    <subcellularLocation>
        <location evidence="1 7">Cell membrane</location>
        <topology evidence="1 7">Multi-pass membrane protein</topology>
    </subcellularLocation>
</comment>
<feature type="transmembrane region" description="Helical" evidence="7">
    <location>
        <begin position="207"/>
        <end position="233"/>
    </location>
</feature>
<reference evidence="9" key="3">
    <citation type="journal article" date="2012" name="PLoS ONE">
        <title>A Deeply Branching Thermophilic Bacterium with an Ancient Acetyl-CoA Pathway Dominates a Subsurface Ecosystem.</title>
        <authorList>
            <person name="Takami H."/>
            <person name="Noguchi H."/>
            <person name="Takaki Y."/>
            <person name="Uchiyama I."/>
            <person name="Toyoda A."/>
            <person name="Nishi S."/>
            <person name="Chee G.-J."/>
            <person name="Arai W."/>
            <person name="Nunoura T."/>
            <person name="Itoh T."/>
            <person name="Hattori M."/>
            <person name="Takai K."/>
        </authorList>
    </citation>
    <scope>NUCLEOTIDE SEQUENCE</scope>
</reference>
<evidence type="ECO:0000313" key="11">
    <source>
        <dbReference type="EMBL" id="BAJ50525.1"/>
    </source>
</evidence>
<dbReference type="GO" id="GO:0055085">
    <property type="term" value="P:transmembrane transport"/>
    <property type="evidence" value="ECO:0007669"/>
    <property type="project" value="InterPro"/>
</dbReference>
<keyword evidence="2 7" id="KW-0813">Transport</keyword>
<evidence type="ECO:0000256" key="6">
    <source>
        <dbReference type="ARBA" id="ARBA00023136"/>
    </source>
</evidence>
<comment type="similarity">
    <text evidence="7">Belongs to the binding-protein-dependent transport system permease family.</text>
</comment>
<evidence type="ECO:0000256" key="2">
    <source>
        <dbReference type="ARBA" id="ARBA00022448"/>
    </source>
</evidence>
<feature type="transmembrane region" description="Helical" evidence="7">
    <location>
        <begin position="104"/>
        <end position="125"/>
    </location>
</feature>
<accession>E6N3Q6</accession>
<feature type="transmembrane region" description="Helical" evidence="7">
    <location>
        <begin position="157"/>
        <end position="178"/>
    </location>
</feature>
<sequence length="288" mass="32079">MRLSDTGVALLLVVPLIILVFSINIYPIAYSFWLSLNDVSLFKQTVTFVGLQQYAKAFADQLFANSVLVSVRFVIESVLLIMLSSIGIALVLNEKTALTPVLKVLVILPWALSEFAVAIAGRFFLDRNYGFLNALLLHLGLVDKPIYFLNPVNAVDWLAIFYAWNITPIGAYFILSALQTIPEDLYRQAQVDGASAFWRFRIITFPFIRYAVLITTVLATILSASSLVLAFALTGGGPGFASTPATLYSFRVFFNAQDFGYGAAMSWLLLIFVMIGSIFYFKLLTFRR</sequence>
<dbReference type="Pfam" id="PF00528">
    <property type="entry name" value="BPD_transp_1"/>
    <property type="match status" value="1"/>
</dbReference>
<evidence type="ECO:0000256" key="7">
    <source>
        <dbReference type="RuleBase" id="RU363032"/>
    </source>
</evidence>
<feature type="transmembrane region" description="Helical" evidence="7">
    <location>
        <begin position="259"/>
        <end position="281"/>
    </location>
</feature>
<dbReference type="Proteomes" id="UP000008120">
    <property type="component" value="Chromosome"/>
</dbReference>
<dbReference type="SUPFAM" id="SSF161098">
    <property type="entry name" value="MetI-like"/>
    <property type="match status" value="1"/>
</dbReference>
<evidence type="ECO:0000256" key="1">
    <source>
        <dbReference type="ARBA" id="ARBA00004651"/>
    </source>
</evidence>
<dbReference type="BioCyc" id="CCAL311458:G131R-678-MONOMER"/>
<dbReference type="PANTHER" id="PTHR30193">
    <property type="entry name" value="ABC TRANSPORTER PERMEASE PROTEIN"/>
    <property type="match status" value="1"/>
</dbReference>
<dbReference type="PROSITE" id="PS50928">
    <property type="entry name" value="ABC_TM1"/>
    <property type="match status" value="1"/>
</dbReference>